<evidence type="ECO:0000313" key="17">
    <source>
        <dbReference type="EMBL" id="TPX78463.1"/>
    </source>
</evidence>
<proteinExistence type="inferred from homology"/>
<dbReference type="FunFam" id="1.50.40.10:FF:000004">
    <property type="entry name" value="Calcium-binding mitochondrial carrier protein Aralar1"/>
    <property type="match status" value="1"/>
</dbReference>
<feature type="chain" id="PRO_5021361461" description="Mitochondrial aspartate-glutamate transporter AGC1" evidence="16">
    <location>
        <begin position="22"/>
        <end position="452"/>
    </location>
</feature>
<reference evidence="17 18" key="1">
    <citation type="journal article" date="2019" name="Sci. Rep.">
        <title>Comparative genomics of chytrid fungi reveal insights into the obligate biotrophic and pathogenic lifestyle of Synchytrium endobioticum.</title>
        <authorList>
            <person name="van de Vossenberg B.T.L.H."/>
            <person name="Warris S."/>
            <person name="Nguyen H.D.T."/>
            <person name="van Gent-Pelzer M.P.E."/>
            <person name="Joly D.L."/>
            <person name="van de Geest H.C."/>
            <person name="Bonants P.J.M."/>
            <person name="Smith D.S."/>
            <person name="Levesque C.A."/>
            <person name="van der Lee T.A.J."/>
        </authorList>
    </citation>
    <scope>NUCLEOTIDE SEQUENCE [LARGE SCALE GENOMIC DNA]</scope>
    <source>
        <strain evidence="17 18">CBS 675.73</strain>
    </source>
</reference>
<dbReference type="PANTHER" id="PTHR45678">
    <property type="entry name" value="MITOCHONDRIAL 2-OXODICARBOXYLATE CARRIER 1-RELATED"/>
    <property type="match status" value="1"/>
</dbReference>
<feature type="repeat" description="Solcar" evidence="14">
    <location>
        <begin position="259"/>
        <end position="346"/>
    </location>
</feature>
<accession>A0A507FQC4</accession>
<dbReference type="SUPFAM" id="SSF103506">
    <property type="entry name" value="Mitochondrial carrier"/>
    <property type="match status" value="1"/>
</dbReference>
<feature type="repeat" description="Solcar" evidence="14">
    <location>
        <begin position="357"/>
        <end position="445"/>
    </location>
</feature>
<comment type="subcellular location">
    <subcellularLocation>
        <location evidence="1">Mitochondrion inner membrane</location>
        <topology evidence="1">Multi-pass membrane protein</topology>
    </subcellularLocation>
</comment>
<dbReference type="GO" id="GO:0043490">
    <property type="term" value="P:malate-aspartate shuttle"/>
    <property type="evidence" value="ECO:0007669"/>
    <property type="project" value="TreeGrafter"/>
</dbReference>
<organism evidence="17 18">
    <name type="scientific">Chytriomyces confervae</name>
    <dbReference type="NCBI Taxonomy" id="246404"/>
    <lineage>
        <taxon>Eukaryota</taxon>
        <taxon>Fungi</taxon>
        <taxon>Fungi incertae sedis</taxon>
        <taxon>Chytridiomycota</taxon>
        <taxon>Chytridiomycota incertae sedis</taxon>
        <taxon>Chytridiomycetes</taxon>
        <taxon>Chytridiales</taxon>
        <taxon>Chytriomycetaceae</taxon>
        <taxon>Chytriomyces</taxon>
    </lineage>
</organism>
<dbReference type="InterPro" id="IPR018108">
    <property type="entry name" value="MCP_transmembrane"/>
</dbReference>
<gene>
    <name evidence="17" type="ORF">CcCBS67573_g00312</name>
</gene>
<evidence type="ECO:0000256" key="10">
    <source>
        <dbReference type="ARBA" id="ARBA00023136"/>
    </source>
</evidence>
<keyword evidence="18" id="KW-1185">Reference proteome</keyword>
<feature type="repeat" description="Solcar" evidence="14">
    <location>
        <begin position="162"/>
        <end position="251"/>
    </location>
</feature>
<dbReference type="STRING" id="246404.A0A507FQC4"/>
<comment type="similarity">
    <text evidence="2 15">Belongs to the mitochondrial carrier (TC 2.A.29) family.</text>
</comment>
<dbReference type="GO" id="GO:0005313">
    <property type="term" value="F:L-glutamate transmembrane transporter activity"/>
    <property type="evidence" value="ECO:0007669"/>
    <property type="project" value="TreeGrafter"/>
</dbReference>
<dbReference type="InterPro" id="IPR023395">
    <property type="entry name" value="MCP_dom_sf"/>
</dbReference>
<evidence type="ECO:0000256" key="6">
    <source>
        <dbReference type="ARBA" id="ARBA00022792"/>
    </source>
</evidence>
<dbReference type="GO" id="GO:0015183">
    <property type="term" value="F:L-aspartate transmembrane transporter activity"/>
    <property type="evidence" value="ECO:0007669"/>
    <property type="project" value="TreeGrafter"/>
</dbReference>
<comment type="function">
    <text evidence="11">Calcium-dependent mitochondrial aspartate and glutamate carrier. Transport of glutamate in mitochondria is required for mitochondrial transamination reactions and ornithine synthesis. Plays also a role in malate-aspartate NADH shuttle, which is critical for growth on acetate and fatty acids.</text>
</comment>
<evidence type="ECO:0000256" key="11">
    <source>
        <dbReference type="ARBA" id="ARBA00059916"/>
    </source>
</evidence>
<sequence>MITELALGLGLGATVIALTSAKNTDQTQTQSQAPSLQSLVRIVRSAETVSAVAALAGTEAITPADFTRIQTQLNPPSHLALSDADIAVLFTAASNGNVQVRAVEPAAIASLVSDLRQPPAAAAAAARVLPASATLPTLPVPARISIESILGHDVSPTTKEVFKSSYNFALASVAGAIGATFVYPIDLVKTRMQNQRKVVGEMAYKNSWDCFKQVLKNEGFVGLYSGLGPQLIGVAPEKAIKLTVNDFVRRNFTNKDGSIFLGAEILAGSAAGASQVIFTNPLEIVKIRLQVQGEAARKTGAPRQGAMQIIRSLGLFGLYKGVTACLMRDVPFSGIYFPVYAHLKKDIFHEGRDGKKLAIGELLTSGAIAGIPAAYLVTPADVIKTRLQVAARSGETTYSGVFDAFRKILKEEGPRAFFKGGVARVLRSSPQFGVTLASFELIQQALSKYIAV</sequence>
<keyword evidence="4 14" id="KW-0812">Transmembrane</keyword>
<evidence type="ECO:0000313" key="18">
    <source>
        <dbReference type="Proteomes" id="UP000320333"/>
    </source>
</evidence>
<dbReference type="Gene3D" id="1.50.40.10">
    <property type="entry name" value="Mitochondrial carrier domain"/>
    <property type="match status" value="1"/>
</dbReference>
<dbReference type="AlphaFoldDB" id="A0A507FQC4"/>
<keyword evidence="5" id="KW-0677">Repeat</keyword>
<evidence type="ECO:0000256" key="8">
    <source>
        <dbReference type="ARBA" id="ARBA00022989"/>
    </source>
</evidence>
<evidence type="ECO:0000256" key="7">
    <source>
        <dbReference type="ARBA" id="ARBA00022837"/>
    </source>
</evidence>
<dbReference type="InterPro" id="IPR051028">
    <property type="entry name" value="Mito_Solute_Carrier"/>
</dbReference>
<keyword evidence="6" id="KW-0999">Mitochondrion inner membrane</keyword>
<evidence type="ECO:0000256" key="13">
    <source>
        <dbReference type="ARBA" id="ARBA00082232"/>
    </source>
</evidence>
<dbReference type="InterPro" id="IPR002067">
    <property type="entry name" value="MCP"/>
</dbReference>
<dbReference type="Proteomes" id="UP000320333">
    <property type="component" value="Unassembled WGS sequence"/>
</dbReference>
<dbReference type="GO" id="GO:0005743">
    <property type="term" value="C:mitochondrial inner membrane"/>
    <property type="evidence" value="ECO:0007669"/>
    <property type="project" value="UniProtKB-SubCell"/>
</dbReference>
<keyword evidence="10 14" id="KW-0472">Membrane</keyword>
<protein>
    <recommendedName>
        <fullName evidence="12">Mitochondrial aspartate-glutamate transporter AGC1</fullName>
    </recommendedName>
    <alternativeName>
        <fullName evidence="13">Aspartate-glutamate carrier 1</fullName>
    </alternativeName>
</protein>
<evidence type="ECO:0000256" key="5">
    <source>
        <dbReference type="ARBA" id="ARBA00022737"/>
    </source>
</evidence>
<evidence type="ECO:0000256" key="3">
    <source>
        <dbReference type="ARBA" id="ARBA00022448"/>
    </source>
</evidence>
<dbReference type="OrthoDB" id="2161at2759"/>
<evidence type="ECO:0000256" key="9">
    <source>
        <dbReference type="ARBA" id="ARBA00023128"/>
    </source>
</evidence>
<name>A0A507FQC4_9FUNG</name>
<keyword evidence="7" id="KW-0106">Calcium</keyword>
<dbReference type="EMBL" id="QEAP01000004">
    <property type="protein sequence ID" value="TPX78463.1"/>
    <property type="molecule type" value="Genomic_DNA"/>
</dbReference>
<evidence type="ECO:0000256" key="4">
    <source>
        <dbReference type="ARBA" id="ARBA00022692"/>
    </source>
</evidence>
<keyword evidence="9" id="KW-0496">Mitochondrion</keyword>
<keyword evidence="16" id="KW-0732">Signal</keyword>
<evidence type="ECO:0000256" key="2">
    <source>
        <dbReference type="ARBA" id="ARBA00006375"/>
    </source>
</evidence>
<evidence type="ECO:0000256" key="12">
    <source>
        <dbReference type="ARBA" id="ARBA00073787"/>
    </source>
</evidence>
<dbReference type="PROSITE" id="PS50920">
    <property type="entry name" value="SOLCAR"/>
    <property type="match status" value="3"/>
</dbReference>
<dbReference type="PRINTS" id="PR00926">
    <property type="entry name" value="MITOCARRIER"/>
</dbReference>
<dbReference type="PANTHER" id="PTHR45678:SF9">
    <property type="entry name" value="CALCIUM-BINDING MITOCHONDRIAL CARRIER PROTEIN ARALAR1"/>
    <property type="match status" value="1"/>
</dbReference>
<evidence type="ECO:0000256" key="1">
    <source>
        <dbReference type="ARBA" id="ARBA00004448"/>
    </source>
</evidence>
<feature type="signal peptide" evidence="16">
    <location>
        <begin position="1"/>
        <end position="21"/>
    </location>
</feature>
<comment type="caution">
    <text evidence="17">The sequence shown here is derived from an EMBL/GenBank/DDBJ whole genome shotgun (WGS) entry which is preliminary data.</text>
</comment>
<evidence type="ECO:0000256" key="15">
    <source>
        <dbReference type="RuleBase" id="RU000488"/>
    </source>
</evidence>
<dbReference type="Pfam" id="PF00153">
    <property type="entry name" value="Mito_carr"/>
    <property type="match status" value="3"/>
</dbReference>
<evidence type="ECO:0000256" key="14">
    <source>
        <dbReference type="PROSITE-ProRule" id="PRU00282"/>
    </source>
</evidence>
<keyword evidence="8" id="KW-1133">Transmembrane helix</keyword>
<evidence type="ECO:0000256" key="16">
    <source>
        <dbReference type="SAM" id="SignalP"/>
    </source>
</evidence>
<keyword evidence="3 15" id="KW-0813">Transport</keyword>